<dbReference type="PROSITE" id="PS50072">
    <property type="entry name" value="CSA_PPIASE_2"/>
    <property type="match status" value="1"/>
</dbReference>
<dbReference type="PRINTS" id="PR00153">
    <property type="entry name" value="CSAPPISMRASE"/>
</dbReference>
<comment type="function">
    <text evidence="4">PPIases accelerate the folding of proteins. It catalyzes the cis-trans isomerization of proline imidic peptide bonds in oligopeptides.</text>
</comment>
<evidence type="ECO:0000256" key="1">
    <source>
        <dbReference type="ARBA" id="ARBA00007365"/>
    </source>
</evidence>
<comment type="similarity">
    <text evidence="1 4">Belongs to the cyclophilin-type PPIase family.</text>
</comment>
<dbReference type="EC" id="5.2.1.8" evidence="4"/>
<dbReference type="CDD" id="cd00317">
    <property type="entry name" value="cyclophilin"/>
    <property type="match status" value="1"/>
</dbReference>
<evidence type="ECO:0000259" key="5">
    <source>
        <dbReference type="PROSITE" id="PS50072"/>
    </source>
</evidence>
<dbReference type="InterPro" id="IPR020892">
    <property type="entry name" value="Cyclophilin-type_PPIase_CS"/>
</dbReference>
<dbReference type="Gene3D" id="2.40.100.10">
    <property type="entry name" value="Cyclophilin-like"/>
    <property type="match status" value="1"/>
</dbReference>
<dbReference type="PANTHER" id="PTHR45625:SF4">
    <property type="entry name" value="PEPTIDYLPROLYL ISOMERASE DOMAIN AND WD REPEAT-CONTAINING PROTEIN 1"/>
    <property type="match status" value="1"/>
</dbReference>
<dbReference type="GO" id="GO:0006457">
    <property type="term" value="P:protein folding"/>
    <property type="evidence" value="ECO:0007669"/>
    <property type="project" value="InterPro"/>
</dbReference>
<dbReference type="Proteomes" id="UP000886111">
    <property type="component" value="Unassembled WGS sequence"/>
</dbReference>
<evidence type="ECO:0000256" key="2">
    <source>
        <dbReference type="ARBA" id="ARBA00023110"/>
    </source>
</evidence>
<proteinExistence type="inferred from homology"/>
<dbReference type="PROSITE" id="PS00170">
    <property type="entry name" value="CSA_PPIASE_1"/>
    <property type="match status" value="1"/>
</dbReference>
<sequence>MLNYLPDFLQPDSINLPDTPLIAEVTTSKGSFKLRLESNLAPLTVKNFVHLAQTGFYDRLYFHRVVPDFVIQGGDPTGTGWGGPGYLIPSEHSPVPFKRGSVGIATAGFDTGGCQFFICHSDQPHLIGNYTLFGKVIRGMYVVDQIEVGDQILSIKLSDK</sequence>
<dbReference type="PANTHER" id="PTHR45625">
    <property type="entry name" value="PEPTIDYL-PROLYL CIS-TRANS ISOMERASE-RELATED"/>
    <property type="match status" value="1"/>
</dbReference>
<evidence type="ECO:0000256" key="3">
    <source>
        <dbReference type="ARBA" id="ARBA00023235"/>
    </source>
</evidence>
<gene>
    <name evidence="6" type="ORF">ENL21_04160</name>
</gene>
<evidence type="ECO:0000256" key="4">
    <source>
        <dbReference type="RuleBase" id="RU363019"/>
    </source>
</evidence>
<reference evidence="6" key="1">
    <citation type="journal article" date="2020" name="mSystems">
        <title>Genome- and Community-Level Interaction Insights into Carbon Utilization and Element Cycling Functions of Hydrothermarchaeota in Hydrothermal Sediment.</title>
        <authorList>
            <person name="Zhou Z."/>
            <person name="Liu Y."/>
            <person name="Xu W."/>
            <person name="Pan J."/>
            <person name="Luo Z.H."/>
            <person name="Li M."/>
        </authorList>
    </citation>
    <scope>NUCLEOTIDE SEQUENCE [LARGE SCALE GENOMIC DNA]</scope>
    <source>
        <strain evidence="6">HyVt-76</strain>
    </source>
</reference>
<feature type="domain" description="PPIase cyclophilin-type" evidence="5">
    <location>
        <begin position="30"/>
        <end position="147"/>
    </location>
</feature>
<dbReference type="InterPro" id="IPR029000">
    <property type="entry name" value="Cyclophilin-like_dom_sf"/>
</dbReference>
<dbReference type="SUPFAM" id="SSF50891">
    <property type="entry name" value="Cyclophilin-like"/>
    <property type="match status" value="1"/>
</dbReference>
<dbReference type="Pfam" id="PF00160">
    <property type="entry name" value="Pro_isomerase"/>
    <property type="match status" value="1"/>
</dbReference>
<comment type="catalytic activity">
    <reaction evidence="4">
        <text>[protein]-peptidylproline (omega=180) = [protein]-peptidylproline (omega=0)</text>
        <dbReference type="Rhea" id="RHEA:16237"/>
        <dbReference type="Rhea" id="RHEA-COMP:10747"/>
        <dbReference type="Rhea" id="RHEA-COMP:10748"/>
        <dbReference type="ChEBI" id="CHEBI:83833"/>
        <dbReference type="ChEBI" id="CHEBI:83834"/>
        <dbReference type="EC" id="5.2.1.8"/>
    </reaction>
</comment>
<dbReference type="InterPro" id="IPR002130">
    <property type="entry name" value="Cyclophilin-type_PPIase_dom"/>
</dbReference>
<dbReference type="AlphaFoldDB" id="A0A7V5H335"/>
<dbReference type="EMBL" id="DRTD01000310">
    <property type="protein sequence ID" value="HHE54951.1"/>
    <property type="molecule type" value="Genomic_DNA"/>
</dbReference>
<comment type="caution">
    <text evidence="6">The sequence shown here is derived from an EMBL/GenBank/DDBJ whole genome shotgun (WGS) entry which is preliminary data.</text>
</comment>
<dbReference type="InterPro" id="IPR044666">
    <property type="entry name" value="Cyclophilin_A-like"/>
</dbReference>
<organism evidence="6">
    <name type="scientific">Caldithrix abyssi</name>
    <dbReference type="NCBI Taxonomy" id="187145"/>
    <lineage>
        <taxon>Bacteria</taxon>
        <taxon>Pseudomonadati</taxon>
        <taxon>Calditrichota</taxon>
        <taxon>Calditrichia</taxon>
        <taxon>Calditrichales</taxon>
        <taxon>Calditrichaceae</taxon>
        <taxon>Caldithrix</taxon>
    </lineage>
</organism>
<keyword evidence="2 4" id="KW-0697">Rotamase</keyword>
<accession>A0A7V5H335</accession>
<keyword evidence="3 4" id="KW-0413">Isomerase</keyword>
<protein>
    <recommendedName>
        <fullName evidence="4">Peptidyl-prolyl cis-trans isomerase</fullName>
        <shortName evidence="4">PPIase</shortName>
        <ecNumber evidence="4">5.2.1.8</ecNumber>
    </recommendedName>
</protein>
<dbReference type="GO" id="GO:0003755">
    <property type="term" value="F:peptidyl-prolyl cis-trans isomerase activity"/>
    <property type="evidence" value="ECO:0007669"/>
    <property type="project" value="UniProtKB-UniRule"/>
</dbReference>
<evidence type="ECO:0000313" key="6">
    <source>
        <dbReference type="EMBL" id="HHE54951.1"/>
    </source>
</evidence>
<name>A0A7V5H335_CALAY</name>